<dbReference type="SUPFAM" id="SSF51735">
    <property type="entry name" value="NAD(P)-binding Rossmann-fold domains"/>
    <property type="match status" value="1"/>
</dbReference>
<dbReference type="CDD" id="cd08297">
    <property type="entry name" value="CAD3"/>
    <property type="match status" value="1"/>
</dbReference>
<gene>
    <name evidence="20" type="ORF">P8C59_006340</name>
</gene>
<dbReference type="FunFam" id="3.30.420.40:FF:000029">
    <property type="entry name" value="Actin-related protein 3"/>
    <property type="match status" value="1"/>
</dbReference>
<dbReference type="InterPro" id="IPR020902">
    <property type="entry name" value="Actin/actin-like_CS"/>
</dbReference>
<keyword evidence="12" id="KW-0520">NAD</keyword>
<feature type="compositionally biased region" description="Low complexity" evidence="18">
    <location>
        <begin position="50"/>
        <end position="59"/>
    </location>
</feature>
<evidence type="ECO:0000313" key="20">
    <source>
        <dbReference type="EMBL" id="KAK2071959.1"/>
    </source>
</evidence>
<proteinExistence type="inferred from homology"/>
<evidence type="ECO:0000256" key="13">
    <source>
        <dbReference type="ARBA" id="ARBA00023203"/>
    </source>
</evidence>
<dbReference type="PANTHER" id="PTHR42940">
    <property type="entry name" value="ALCOHOL DEHYDROGENASE 1-RELATED"/>
    <property type="match status" value="1"/>
</dbReference>
<evidence type="ECO:0000259" key="19">
    <source>
        <dbReference type="SMART" id="SM00829"/>
    </source>
</evidence>
<dbReference type="Pfam" id="PF08240">
    <property type="entry name" value="ADH_N"/>
    <property type="match status" value="1"/>
</dbReference>
<sequence length="771" mass="82314">MANQTPAVVMDNGTGFSKLGFAGNDSPSFVFPTAIATKGPTGGAGGSGSGRSAAGSKPSFLTGGAGPTGHLSTKRGTEDLDFFIGDEAIAASAGPGYGIHYPIRHGQIENWDHMERFWSNSIFKYLRVEPEDHYFLLTEPPLNPPENRENTAEIFFESFNCAGLYIAVQAVLALAASWTSSKVHDRSLTGTVIDSGDGVTHVIPVAEGYVIGSSIKSIPIAGRDITYFVQQLLRDRGEPDSSLKTAQEIKEEFCYVCPDMVKEFSRFDRDPSRFAQHMVNYPGGRQATVDVGYERFLAPEIFFNPEIYSSDFLTPIPVVVDGVIQSSPIDVRRGLYKNIVLSGGSTLYKDFGRRLQRDIKLLVDARIRASEVRSGGARSGGLDVQVITHKRQRHGPWFGGSLLGQTPEFRSYCHTKAEYQEYGPGIMAQVVEKKGGPVVYKKIPVQKPGPDEVLVNVKFSGVCHTDLHAMNGDWPIQAKMPLIGGHEGAGVVVARGELVSEVAIGDKVGIKWLNGTCLACSFCMATDEPLCPHAQLSGYTVDGSFQQYALAKAAHVARLAAGADLEAVAPVLCAGITAYKGLRESGARPGQHVAIVGAGGGLGSMALQYARAMGLHAIAIDGGADKGASCRRLGAAAYVDFAAHDGAGVVAAVRAATPDGLGPHAVLVLAVAERAFQQAVEYVRSRGTVVCIGLPAGAVVRAPVFETVVRMLTIKGSYVGNRQDTAEALDFFDRGLIQVPFKTVGLSRLGDVFELMKANRVVGRYVVDTSR</sequence>
<keyword evidence="21" id="KW-1185">Reference proteome</keyword>
<dbReference type="InterPro" id="IPR011032">
    <property type="entry name" value="GroES-like_sf"/>
</dbReference>
<dbReference type="GO" id="GO:0008270">
    <property type="term" value="F:zinc ion binding"/>
    <property type="evidence" value="ECO:0007669"/>
    <property type="project" value="InterPro"/>
</dbReference>
<reference evidence="20" key="1">
    <citation type="journal article" date="2023" name="Mol. Plant Microbe Interact.">
        <title>Elucidating the Obligate Nature and Biological Capacity of an Invasive Fungal Corn Pathogen.</title>
        <authorList>
            <person name="MacCready J.S."/>
            <person name="Roggenkamp E.M."/>
            <person name="Gdanetz K."/>
            <person name="Chilvers M.I."/>
        </authorList>
    </citation>
    <scope>NUCLEOTIDE SEQUENCE</scope>
    <source>
        <strain evidence="20">PM02</strain>
    </source>
</reference>
<evidence type="ECO:0000313" key="21">
    <source>
        <dbReference type="Proteomes" id="UP001217918"/>
    </source>
</evidence>
<dbReference type="Gene3D" id="3.90.180.10">
    <property type="entry name" value="Medium-chain alcohol dehydrogenases, catalytic domain"/>
    <property type="match status" value="1"/>
</dbReference>
<dbReference type="Gene3D" id="3.90.640.10">
    <property type="entry name" value="Actin, Chain A, domain 4"/>
    <property type="match status" value="1"/>
</dbReference>
<dbReference type="EMBL" id="JAQQPM010000005">
    <property type="protein sequence ID" value="KAK2071959.1"/>
    <property type="molecule type" value="Genomic_DNA"/>
</dbReference>
<dbReference type="PROSITE" id="PS01132">
    <property type="entry name" value="ACTINS_ACT_LIKE"/>
    <property type="match status" value="1"/>
</dbReference>
<dbReference type="Gene3D" id="3.40.50.720">
    <property type="entry name" value="NAD(P)-binding Rossmann-like Domain"/>
    <property type="match status" value="1"/>
</dbReference>
<dbReference type="GO" id="GO:0005524">
    <property type="term" value="F:ATP binding"/>
    <property type="evidence" value="ECO:0007669"/>
    <property type="project" value="UniProtKB-KW"/>
</dbReference>
<dbReference type="Proteomes" id="UP001217918">
    <property type="component" value="Unassembled WGS sequence"/>
</dbReference>
<evidence type="ECO:0000256" key="5">
    <source>
        <dbReference type="ARBA" id="ARBA00013190"/>
    </source>
</evidence>
<evidence type="ECO:0000256" key="7">
    <source>
        <dbReference type="ARBA" id="ARBA00022723"/>
    </source>
</evidence>
<dbReference type="GO" id="GO:0005885">
    <property type="term" value="C:Arp2/3 protein complex"/>
    <property type="evidence" value="ECO:0007669"/>
    <property type="project" value="UniProtKB-ARBA"/>
</dbReference>
<dbReference type="GO" id="GO:0034314">
    <property type="term" value="P:Arp2/3 complex-mediated actin nucleation"/>
    <property type="evidence" value="ECO:0007669"/>
    <property type="project" value="UniProtKB-ARBA"/>
</dbReference>
<organism evidence="20 21">
    <name type="scientific">Phyllachora maydis</name>
    <dbReference type="NCBI Taxonomy" id="1825666"/>
    <lineage>
        <taxon>Eukaryota</taxon>
        <taxon>Fungi</taxon>
        <taxon>Dikarya</taxon>
        <taxon>Ascomycota</taxon>
        <taxon>Pezizomycotina</taxon>
        <taxon>Sordariomycetes</taxon>
        <taxon>Sordariomycetidae</taxon>
        <taxon>Phyllachorales</taxon>
        <taxon>Phyllachoraceae</taxon>
        <taxon>Phyllachora</taxon>
    </lineage>
</organism>
<dbReference type="GO" id="GO:0044396">
    <property type="term" value="P:actin cortical patch organization"/>
    <property type="evidence" value="ECO:0007669"/>
    <property type="project" value="UniProtKB-ARBA"/>
</dbReference>
<dbReference type="InterPro" id="IPR036291">
    <property type="entry name" value="NAD(P)-bd_dom_sf"/>
</dbReference>
<keyword evidence="9 17" id="KW-0862">Zinc</keyword>
<dbReference type="SUPFAM" id="SSF53067">
    <property type="entry name" value="Actin-like ATPase domain"/>
    <property type="match status" value="2"/>
</dbReference>
<comment type="similarity">
    <text evidence="4 17">Belongs to the zinc-containing alcohol dehydrogenase family.</text>
</comment>
<evidence type="ECO:0000256" key="6">
    <source>
        <dbReference type="ARBA" id="ARBA00022490"/>
    </source>
</evidence>
<dbReference type="CDD" id="cd10221">
    <property type="entry name" value="ASKHA_NBD_Arp3-like"/>
    <property type="match status" value="1"/>
</dbReference>
<keyword evidence="6" id="KW-0963">Cytoplasm</keyword>
<dbReference type="GO" id="GO:0003779">
    <property type="term" value="F:actin binding"/>
    <property type="evidence" value="ECO:0007669"/>
    <property type="project" value="UniProtKB-KW"/>
</dbReference>
<evidence type="ECO:0000256" key="4">
    <source>
        <dbReference type="ARBA" id="ARBA00008072"/>
    </source>
</evidence>
<evidence type="ECO:0000256" key="9">
    <source>
        <dbReference type="ARBA" id="ARBA00022833"/>
    </source>
</evidence>
<evidence type="ECO:0000256" key="17">
    <source>
        <dbReference type="RuleBase" id="RU361277"/>
    </source>
</evidence>
<comment type="subcellular location">
    <subcellularLocation>
        <location evidence="2">Cytoplasm</location>
        <location evidence="2">Cytoskeleton</location>
    </subcellularLocation>
</comment>
<dbReference type="AlphaFoldDB" id="A0AAD9I647"/>
<evidence type="ECO:0000256" key="10">
    <source>
        <dbReference type="ARBA" id="ARBA00022840"/>
    </source>
</evidence>
<evidence type="ECO:0000256" key="11">
    <source>
        <dbReference type="ARBA" id="ARBA00023002"/>
    </source>
</evidence>
<dbReference type="SMART" id="SM00268">
    <property type="entry name" value="ACTIN"/>
    <property type="match status" value="1"/>
</dbReference>
<protein>
    <recommendedName>
        <fullName evidence="15">Actin-related protein 3</fullName>
        <ecNumber evidence="5">1.1.1.1</ecNumber>
    </recommendedName>
    <alternativeName>
        <fullName evidence="16">Actin-like protein 3</fullName>
    </alternativeName>
</protein>
<evidence type="ECO:0000256" key="15">
    <source>
        <dbReference type="ARBA" id="ARBA00023892"/>
    </source>
</evidence>
<dbReference type="PROSITE" id="PS00059">
    <property type="entry name" value="ADH_ZINC"/>
    <property type="match status" value="1"/>
</dbReference>
<dbReference type="GO" id="GO:0004022">
    <property type="term" value="F:alcohol dehydrogenase (NAD+) activity"/>
    <property type="evidence" value="ECO:0007669"/>
    <property type="project" value="UniProtKB-EC"/>
</dbReference>
<keyword evidence="14" id="KW-0206">Cytoskeleton</keyword>
<keyword evidence="10" id="KW-0067">ATP-binding</keyword>
<evidence type="ECO:0000256" key="12">
    <source>
        <dbReference type="ARBA" id="ARBA00023027"/>
    </source>
</evidence>
<evidence type="ECO:0000256" key="3">
    <source>
        <dbReference type="ARBA" id="ARBA00006681"/>
    </source>
</evidence>
<dbReference type="Gene3D" id="3.30.420.40">
    <property type="match status" value="2"/>
</dbReference>
<dbReference type="PANTHER" id="PTHR42940:SF3">
    <property type="entry name" value="ALCOHOL DEHYDROGENASE 1-RELATED"/>
    <property type="match status" value="1"/>
</dbReference>
<evidence type="ECO:0000256" key="16">
    <source>
        <dbReference type="ARBA" id="ARBA00031901"/>
    </source>
</evidence>
<dbReference type="FunFam" id="3.40.50.720:FF:000039">
    <property type="entry name" value="Alcohol dehydrogenase AdhP"/>
    <property type="match status" value="1"/>
</dbReference>
<dbReference type="Pfam" id="PF00022">
    <property type="entry name" value="Actin"/>
    <property type="match status" value="1"/>
</dbReference>
<evidence type="ECO:0000256" key="8">
    <source>
        <dbReference type="ARBA" id="ARBA00022741"/>
    </source>
</evidence>
<dbReference type="SMART" id="SM00829">
    <property type="entry name" value="PKS_ER"/>
    <property type="match status" value="1"/>
</dbReference>
<dbReference type="InterPro" id="IPR004000">
    <property type="entry name" value="Actin"/>
</dbReference>
<feature type="compositionally biased region" description="Gly residues" evidence="18">
    <location>
        <begin position="40"/>
        <end position="49"/>
    </location>
</feature>
<dbReference type="GO" id="GO:0030479">
    <property type="term" value="C:actin cortical patch"/>
    <property type="evidence" value="ECO:0007669"/>
    <property type="project" value="UniProtKB-ARBA"/>
</dbReference>
<keyword evidence="13" id="KW-0009">Actin-binding</keyword>
<feature type="region of interest" description="Disordered" evidence="18">
    <location>
        <begin position="40"/>
        <end position="73"/>
    </location>
</feature>
<dbReference type="FunFam" id="3.90.640.10:FF:000006">
    <property type="entry name" value="Actin-related protein 3 (ARP3)"/>
    <property type="match status" value="1"/>
</dbReference>
<dbReference type="InterPro" id="IPR043129">
    <property type="entry name" value="ATPase_NBD"/>
</dbReference>
<accession>A0AAD9I647</accession>
<feature type="domain" description="Enoyl reductase (ER)" evidence="19">
    <location>
        <begin position="435"/>
        <end position="767"/>
    </location>
</feature>
<name>A0AAD9I647_9PEZI</name>
<evidence type="ECO:0000256" key="14">
    <source>
        <dbReference type="ARBA" id="ARBA00023212"/>
    </source>
</evidence>
<comment type="cofactor">
    <cofactor evidence="1 17">
        <name>Zn(2+)</name>
        <dbReference type="ChEBI" id="CHEBI:29105"/>
    </cofactor>
</comment>
<dbReference type="InterPro" id="IPR020843">
    <property type="entry name" value="ER"/>
</dbReference>
<dbReference type="FunFam" id="3.90.180.10:FF:000002">
    <property type="entry name" value="Alcohol dehydrogenase AdhP"/>
    <property type="match status" value="1"/>
</dbReference>
<dbReference type="InterPro" id="IPR013154">
    <property type="entry name" value="ADH-like_N"/>
</dbReference>
<dbReference type="SUPFAM" id="SSF50129">
    <property type="entry name" value="GroES-like"/>
    <property type="match status" value="1"/>
</dbReference>
<dbReference type="InterPro" id="IPR002328">
    <property type="entry name" value="ADH_Zn_CS"/>
</dbReference>
<comment type="similarity">
    <text evidence="3">Belongs to the actin family. ARP3 subfamily.</text>
</comment>
<evidence type="ECO:0000256" key="2">
    <source>
        <dbReference type="ARBA" id="ARBA00004245"/>
    </source>
</evidence>
<dbReference type="EC" id="1.1.1.1" evidence="5"/>
<evidence type="ECO:0000256" key="1">
    <source>
        <dbReference type="ARBA" id="ARBA00001947"/>
    </source>
</evidence>
<dbReference type="Pfam" id="PF00107">
    <property type="entry name" value="ADH_zinc_N"/>
    <property type="match status" value="1"/>
</dbReference>
<evidence type="ECO:0000256" key="18">
    <source>
        <dbReference type="SAM" id="MobiDB-lite"/>
    </source>
</evidence>
<dbReference type="FunFam" id="3.30.420.40:FF:000058">
    <property type="entry name" value="Putative actin-related protein 5"/>
    <property type="match status" value="1"/>
</dbReference>
<keyword evidence="11" id="KW-0560">Oxidoreductase</keyword>
<dbReference type="InterPro" id="IPR013149">
    <property type="entry name" value="ADH-like_C"/>
</dbReference>
<comment type="caution">
    <text evidence="20">The sequence shown here is derived from an EMBL/GenBank/DDBJ whole genome shotgun (WGS) entry which is preliminary data.</text>
</comment>
<keyword evidence="7 17" id="KW-0479">Metal-binding</keyword>
<keyword evidence="8" id="KW-0547">Nucleotide-binding</keyword>